<gene>
    <name evidence="1" type="ORF">L1987_57012</name>
</gene>
<proteinExistence type="predicted"/>
<sequence>MVPVAYLKQIWWVEVDGDVEFWFLAGAYTLSFKLRLGKVIKRHGRWACSTKDVHGWGVKPVEFKLKTGTGQHAVAKQFLKTTGNWEYHRVGEFIVDDSNTPTKNFKLIRVFIQPIRSFVPQTTPKKMETQIDFVQWLEPDMALKILTYLDDSADLIRASAVSRCWQNIVISNGLSKQLCMTRSPELATITRVVKLSRYNLVPGHNSEPSHNAEEKEHQAYASLFRALTAFPQTYCISDPVSASSTDNYPEESIMNTLDPRDRILHRDSYWSSKGSDDPEAPETLIYNLTASLCVITEINLHPFQAMFQMDFPIYSSKFVRFRMGHPKSWNELNHDFMEAQECADDKFIWTYTSQIFPMARENRLQRFKLPEPVVCIGGFLQIELLGRVQKQAADGKYYICVAHVQAIGRRLSPAFSAEFSEQSDSVSLKYDAKEFGVVMRNVSRGYNCSLSTSLIPVQHPRQLAWGNLQNLWHVVQAHPIGVEYEWVDDDEFEMV</sequence>
<comment type="caution">
    <text evidence="1">The sequence shown here is derived from an EMBL/GenBank/DDBJ whole genome shotgun (WGS) entry which is preliminary data.</text>
</comment>
<dbReference type="Proteomes" id="UP001056120">
    <property type="component" value="Linkage Group LG19"/>
</dbReference>
<reference evidence="2" key="1">
    <citation type="journal article" date="2022" name="Mol. Ecol. Resour.">
        <title>The genomes of chicory, endive, great burdock and yacon provide insights into Asteraceae palaeo-polyploidization history and plant inulin production.</title>
        <authorList>
            <person name="Fan W."/>
            <person name="Wang S."/>
            <person name="Wang H."/>
            <person name="Wang A."/>
            <person name="Jiang F."/>
            <person name="Liu H."/>
            <person name="Zhao H."/>
            <person name="Xu D."/>
            <person name="Zhang Y."/>
        </authorList>
    </citation>
    <scope>NUCLEOTIDE SEQUENCE [LARGE SCALE GENOMIC DNA]</scope>
    <source>
        <strain evidence="2">cv. Yunnan</strain>
    </source>
</reference>
<reference evidence="1 2" key="2">
    <citation type="journal article" date="2022" name="Mol. Ecol. Resour.">
        <title>The genomes of chicory, endive, great burdock and yacon provide insights into Asteraceae paleo-polyploidization history and plant inulin production.</title>
        <authorList>
            <person name="Fan W."/>
            <person name="Wang S."/>
            <person name="Wang H."/>
            <person name="Wang A."/>
            <person name="Jiang F."/>
            <person name="Liu H."/>
            <person name="Zhao H."/>
            <person name="Xu D."/>
            <person name="Zhang Y."/>
        </authorList>
    </citation>
    <scope>NUCLEOTIDE SEQUENCE [LARGE SCALE GENOMIC DNA]</scope>
    <source>
        <strain evidence="2">cv. Yunnan</strain>
        <tissue evidence="1">Leaves</tissue>
    </source>
</reference>
<organism evidence="1 2">
    <name type="scientific">Smallanthus sonchifolius</name>
    <dbReference type="NCBI Taxonomy" id="185202"/>
    <lineage>
        <taxon>Eukaryota</taxon>
        <taxon>Viridiplantae</taxon>
        <taxon>Streptophyta</taxon>
        <taxon>Embryophyta</taxon>
        <taxon>Tracheophyta</taxon>
        <taxon>Spermatophyta</taxon>
        <taxon>Magnoliopsida</taxon>
        <taxon>eudicotyledons</taxon>
        <taxon>Gunneridae</taxon>
        <taxon>Pentapetalae</taxon>
        <taxon>asterids</taxon>
        <taxon>campanulids</taxon>
        <taxon>Asterales</taxon>
        <taxon>Asteraceae</taxon>
        <taxon>Asteroideae</taxon>
        <taxon>Heliantheae alliance</taxon>
        <taxon>Millerieae</taxon>
        <taxon>Smallanthus</taxon>
    </lineage>
</organism>
<dbReference type="EMBL" id="CM042036">
    <property type="protein sequence ID" value="KAI3743940.1"/>
    <property type="molecule type" value="Genomic_DNA"/>
</dbReference>
<name>A0ACB9DBM1_9ASTR</name>
<keyword evidence="2" id="KW-1185">Reference proteome</keyword>
<protein>
    <submittedName>
        <fullName evidence="1">Uncharacterized protein</fullName>
    </submittedName>
</protein>
<evidence type="ECO:0000313" key="1">
    <source>
        <dbReference type="EMBL" id="KAI3743940.1"/>
    </source>
</evidence>
<evidence type="ECO:0000313" key="2">
    <source>
        <dbReference type="Proteomes" id="UP001056120"/>
    </source>
</evidence>
<accession>A0ACB9DBM1</accession>